<protein>
    <submittedName>
        <fullName evidence="2">Uncharacterized protein</fullName>
    </submittedName>
</protein>
<feature type="region of interest" description="Disordered" evidence="1">
    <location>
        <begin position="1"/>
        <end position="115"/>
    </location>
</feature>
<dbReference type="RefSeq" id="XP_011121281.1">
    <property type="nucleotide sequence ID" value="XM_011122979.1"/>
</dbReference>
<feature type="region of interest" description="Disordered" evidence="1">
    <location>
        <begin position="810"/>
        <end position="832"/>
    </location>
</feature>
<dbReference type="Proteomes" id="UP000008784">
    <property type="component" value="Unassembled WGS sequence"/>
</dbReference>
<feature type="compositionally biased region" description="Polar residues" evidence="1">
    <location>
        <begin position="605"/>
        <end position="615"/>
    </location>
</feature>
<feature type="compositionally biased region" description="Basic and acidic residues" evidence="1">
    <location>
        <begin position="947"/>
        <end position="958"/>
    </location>
</feature>
<proteinExistence type="predicted"/>
<feature type="compositionally biased region" description="Pro residues" evidence="1">
    <location>
        <begin position="818"/>
        <end position="832"/>
    </location>
</feature>
<dbReference type="InParanoid" id="G1X9T8"/>
<dbReference type="HOGENOM" id="CLU_306085_0_0_1"/>
<feature type="compositionally biased region" description="Polar residues" evidence="1">
    <location>
        <begin position="582"/>
        <end position="593"/>
    </location>
</feature>
<reference evidence="2 3" key="1">
    <citation type="journal article" date="2011" name="PLoS Pathog.">
        <title>Genomic and proteomic analyses of the fungus Arthrobotrys oligospora provide insights into nematode-trap formation.</title>
        <authorList>
            <person name="Yang J."/>
            <person name="Wang L."/>
            <person name="Ji X."/>
            <person name="Feng Y."/>
            <person name="Li X."/>
            <person name="Zou C."/>
            <person name="Xu J."/>
            <person name="Ren Y."/>
            <person name="Mi Q."/>
            <person name="Wu J."/>
            <person name="Liu S."/>
            <person name="Liu Y."/>
            <person name="Huang X."/>
            <person name="Wang H."/>
            <person name="Niu X."/>
            <person name="Li J."/>
            <person name="Liang L."/>
            <person name="Luo Y."/>
            <person name="Ji K."/>
            <person name="Zhou W."/>
            <person name="Yu Z."/>
            <person name="Li G."/>
            <person name="Liu Y."/>
            <person name="Li L."/>
            <person name="Qiao M."/>
            <person name="Feng L."/>
            <person name="Zhang K.-Q."/>
        </authorList>
    </citation>
    <scope>NUCLEOTIDE SEQUENCE [LARGE SCALE GENOMIC DNA]</scope>
    <source>
        <strain evidence="3">ATCC 24927 / CBS 115.81 / DSM 1491</strain>
    </source>
</reference>
<feature type="region of interest" description="Disordered" evidence="1">
    <location>
        <begin position="932"/>
        <end position="958"/>
    </location>
</feature>
<accession>G1X9T8</accession>
<feature type="compositionally biased region" description="Basic and acidic residues" evidence="1">
    <location>
        <begin position="44"/>
        <end position="70"/>
    </location>
</feature>
<dbReference type="GeneID" id="22892204"/>
<evidence type="ECO:0000313" key="3">
    <source>
        <dbReference type="Proteomes" id="UP000008784"/>
    </source>
</evidence>
<dbReference type="OrthoDB" id="5373779at2759"/>
<evidence type="ECO:0000256" key="1">
    <source>
        <dbReference type="SAM" id="MobiDB-lite"/>
    </source>
</evidence>
<feature type="compositionally biased region" description="Basic residues" evidence="1">
    <location>
        <begin position="76"/>
        <end position="87"/>
    </location>
</feature>
<gene>
    <name evidence="2" type="ORF">AOL_s00076g427</name>
</gene>
<name>G1X9T8_ARTOA</name>
<dbReference type="AlphaFoldDB" id="G1X9T8"/>
<feature type="region of interest" description="Disordered" evidence="1">
    <location>
        <begin position="566"/>
        <end position="632"/>
    </location>
</feature>
<keyword evidence="3" id="KW-1185">Reference proteome</keyword>
<evidence type="ECO:0000313" key="2">
    <source>
        <dbReference type="EMBL" id="EGX50076.1"/>
    </source>
</evidence>
<comment type="caution">
    <text evidence="2">The sequence shown here is derived from an EMBL/GenBank/DDBJ whole genome shotgun (WGS) entry which is preliminary data.</text>
</comment>
<sequence>MTNPGPPAGPSGESSAQPILYYSVSGKTRPGVESNSTKHLPSTLHREPRGQGGERYHKISSRKPSDRATASDRLLSRRVQKRPKRGFQKPMLGRPAATQKSQDRKQPQSLIGGLSGTPAVFNKAETFPWGSIKFTYPDGSVVDTSPPKEKIGISSVTNIPLEVITIDEFRVVAVLTSNIKKLFPHENDGYWSSIATGFQLLEQKVDRATKEIQGNIEYYDLQLNLVLGIYPTLIKSISGYWQLYLSPDKQKSSMGEFAALQTKIWCLTYYAKSLSDLRRQFLERSDYFRRLNFLVTRNRLPWDAKSIASLARVSNVSYHIARGLGYLVDEISKLKLSMTERELLPSEGERKVLSVKCAPVRDSNGREDVVAGSQKGFLLSQTGIHCSIPFEFREKIPLDDQPHSKLGLSKKDLQTYHSKNVPAQILKRLENLRYYIERADCARGDQDGSLHSCNLKYQYGCLCFGSTKSRQGYENPKLQVQASTQEISMEENQLEVHINGRFDAFHQDEHFLGAGSADIDAICQWYAISIDEKTSQAQGNGFKELHSLSNESPYSPQVTKVPLELPSSSQKHKMKRDIGTPSFVNSSTTTTSLKAPPVAGPTIAIANTSRNKTNSPPSPLEAANNSSALEPRVGGLPSGGGLVVTEVYVRCSSIDSIISYSTPDFYSQLGISGFPDWQSEVRVSSREEVTEFLRKKIDDCGACECKTEEDSGIAGSWRIAPNRRNAAFAHVTDRPEECASEAAVNWCEHVLGCYCMEVADSGDRHSAANRYLLHRLGPGRYLRGTRDHVGLSLTTLHGLSGFFEERLNRLPTVDPDRPPPLPPRPVPNPIPPPLPPRPNVAQTFEIVDPQQPEEAPIVLEGPEPPEYHNEMLPGYAAQDPGAVLADGAAPPGYVFQDPEAETRRRRSRMWNGFLAGAGALGDRFFGGRARGRLRGGRGGGSGPINLGRRDVKTDVPERGKKISITLPL</sequence>
<organism evidence="2 3">
    <name type="scientific">Arthrobotrys oligospora (strain ATCC 24927 / CBS 115.81 / DSM 1491)</name>
    <name type="common">Nematode-trapping fungus</name>
    <name type="synonym">Didymozoophaga oligospora</name>
    <dbReference type="NCBI Taxonomy" id="756982"/>
    <lineage>
        <taxon>Eukaryota</taxon>
        <taxon>Fungi</taxon>
        <taxon>Dikarya</taxon>
        <taxon>Ascomycota</taxon>
        <taxon>Pezizomycotina</taxon>
        <taxon>Orbiliomycetes</taxon>
        <taxon>Orbiliales</taxon>
        <taxon>Orbiliaceae</taxon>
        <taxon>Orbilia</taxon>
        <taxon>Orbilia oligospora</taxon>
    </lineage>
</organism>
<dbReference type="EMBL" id="ADOT01000127">
    <property type="protein sequence ID" value="EGX50076.1"/>
    <property type="molecule type" value="Genomic_DNA"/>
</dbReference>